<sequence>MGKLWALGTGTGDFYWYAEKMLGSGGAGSTLAEILSFMGTMMLQQAHSGYGLENGWGGGFQIAIWNGKTLELLDRILVCGWVAQRFEDHILVGRGPFFYLYYKDDDLVVCRLSGKDGGAYEVARSLLAKDLPPIVDLGVHTPDYTVDLLYLEGSDQRPIMMRYPDMDQPRVDLKDGQYSTRFGPNSGQISGRWIDEHVTKIWGDLPIRCLLNPGDQGI</sequence>
<reference evidence="1 2" key="1">
    <citation type="submission" date="2023-09" db="EMBL/GenBank/DDBJ databases">
        <authorList>
            <person name="Rey-Velasco X."/>
        </authorList>
    </citation>
    <scope>NUCLEOTIDE SEQUENCE [LARGE SCALE GENOMIC DNA]</scope>
    <source>
        <strain evidence="1 2">F390</strain>
    </source>
</reference>
<dbReference type="Proteomes" id="UP001259803">
    <property type="component" value="Unassembled WGS sequence"/>
</dbReference>
<organism evidence="1 2">
    <name type="scientific">Croceicoccus esteveae</name>
    <dbReference type="NCBI Taxonomy" id="3075597"/>
    <lineage>
        <taxon>Bacteria</taxon>
        <taxon>Pseudomonadati</taxon>
        <taxon>Pseudomonadota</taxon>
        <taxon>Alphaproteobacteria</taxon>
        <taxon>Sphingomonadales</taxon>
        <taxon>Erythrobacteraceae</taxon>
        <taxon>Croceicoccus</taxon>
    </lineage>
</organism>
<gene>
    <name evidence="1" type="ORF">RM533_06710</name>
</gene>
<dbReference type="EMBL" id="JAVRHS010000004">
    <property type="protein sequence ID" value="MDT0575872.1"/>
    <property type="molecule type" value="Genomic_DNA"/>
</dbReference>
<protein>
    <submittedName>
        <fullName evidence="1">Uncharacterized protein</fullName>
    </submittedName>
</protein>
<accession>A0ABU2ZH04</accession>
<evidence type="ECO:0000313" key="2">
    <source>
        <dbReference type="Proteomes" id="UP001259803"/>
    </source>
</evidence>
<proteinExistence type="predicted"/>
<dbReference type="RefSeq" id="WP_311340454.1">
    <property type="nucleotide sequence ID" value="NZ_JAVRHS010000004.1"/>
</dbReference>
<evidence type="ECO:0000313" key="1">
    <source>
        <dbReference type="EMBL" id="MDT0575872.1"/>
    </source>
</evidence>
<comment type="caution">
    <text evidence="1">The sequence shown here is derived from an EMBL/GenBank/DDBJ whole genome shotgun (WGS) entry which is preliminary data.</text>
</comment>
<keyword evidence="2" id="KW-1185">Reference proteome</keyword>
<name>A0ABU2ZH04_9SPHN</name>